<comment type="caution">
    <text evidence="1">The sequence shown here is derived from an EMBL/GenBank/DDBJ whole genome shotgun (WGS) entry which is preliminary data.</text>
</comment>
<sequence length="54" mass="6119">MFSMKSIYLIIFSLLFLAGNIVCHSGPSNEPPCHVDPNGQECKNCLKHQYPRHC</sequence>
<name>A0ACB0XX13_MELEN</name>
<proteinExistence type="predicted"/>
<gene>
    <name evidence="1" type="ORF">MENTE1834_LOCUS4525</name>
</gene>
<organism evidence="1 2">
    <name type="scientific">Meloidogyne enterolobii</name>
    <name type="common">Root-knot nematode worm</name>
    <name type="synonym">Meloidogyne mayaguensis</name>
    <dbReference type="NCBI Taxonomy" id="390850"/>
    <lineage>
        <taxon>Eukaryota</taxon>
        <taxon>Metazoa</taxon>
        <taxon>Ecdysozoa</taxon>
        <taxon>Nematoda</taxon>
        <taxon>Chromadorea</taxon>
        <taxon>Rhabditida</taxon>
        <taxon>Tylenchina</taxon>
        <taxon>Tylenchomorpha</taxon>
        <taxon>Tylenchoidea</taxon>
        <taxon>Meloidogynidae</taxon>
        <taxon>Meloidogyninae</taxon>
        <taxon>Meloidogyne</taxon>
    </lineage>
</organism>
<accession>A0ACB0XX13</accession>
<evidence type="ECO:0000313" key="1">
    <source>
        <dbReference type="EMBL" id="CAK5020732.1"/>
    </source>
</evidence>
<dbReference type="Proteomes" id="UP001497535">
    <property type="component" value="Unassembled WGS sequence"/>
</dbReference>
<reference evidence="1" key="1">
    <citation type="submission" date="2023-11" db="EMBL/GenBank/DDBJ databases">
        <authorList>
            <person name="Poullet M."/>
        </authorList>
    </citation>
    <scope>NUCLEOTIDE SEQUENCE</scope>
    <source>
        <strain evidence="1">E1834</strain>
    </source>
</reference>
<evidence type="ECO:0000313" key="2">
    <source>
        <dbReference type="Proteomes" id="UP001497535"/>
    </source>
</evidence>
<protein>
    <submittedName>
        <fullName evidence="1">Uncharacterized protein</fullName>
    </submittedName>
</protein>
<dbReference type="EMBL" id="CAVMJV010000003">
    <property type="protein sequence ID" value="CAK5020732.1"/>
    <property type="molecule type" value="Genomic_DNA"/>
</dbReference>
<keyword evidence="2" id="KW-1185">Reference proteome</keyword>